<sequence length="38" mass="4403">MILNVELQGISSIQNILLIITINNILNHTYLFQYLCLL</sequence>
<name>A0A0A9C103_ARUDO</name>
<reference evidence="1" key="2">
    <citation type="journal article" date="2015" name="Data Brief">
        <title>Shoot transcriptome of the giant reed, Arundo donax.</title>
        <authorList>
            <person name="Barrero R.A."/>
            <person name="Guerrero F.D."/>
            <person name="Moolhuijzen P."/>
            <person name="Goolsby J.A."/>
            <person name="Tidwell J."/>
            <person name="Bellgard S.E."/>
            <person name="Bellgard M.I."/>
        </authorList>
    </citation>
    <scope>NUCLEOTIDE SEQUENCE</scope>
    <source>
        <tissue evidence="1">Shoot tissue taken approximately 20 cm above the soil surface</tissue>
    </source>
</reference>
<accession>A0A0A9C103</accession>
<protein>
    <submittedName>
        <fullName evidence="1">Uncharacterized protein</fullName>
    </submittedName>
</protein>
<dbReference type="AlphaFoldDB" id="A0A0A9C103"/>
<reference evidence="1" key="1">
    <citation type="submission" date="2014-09" db="EMBL/GenBank/DDBJ databases">
        <authorList>
            <person name="Magalhaes I.L.F."/>
            <person name="Oliveira U."/>
            <person name="Santos F.R."/>
            <person name="Vidigal T.H.D.A."/>
            <person name="Brescovit A.D."/>
            <person name="Santos A.J."/>
        </authorList>
    </citation>
    <scope>NUCLEOTIDE SEQUENCE</scope>
    <source>
        <tissue evidence="1">Shoot tissue taken approximately 20 cm above the soil surface</tissue>
    </source>
</reference>
<organism evidence="1">
    <name type="scientific">Arundo donax</name>
    <name type="common">Giant reed</name>
    <name type="synonym">Donax arundinaceus</name>
    <dbReference type="NCBI Taxonomy" id="35708"/>
    <lineage>
        <taxon>Eukaryota</taxon>
        <taxon>Viridiplantae</taxon>
        <taxon>Streptophyta</taxon>
        <taxon>Embryophyta</taxon>
        <taxon>Tracheophyta</taxon>
        <taxon>Spermatophyta</taxon>
        <taxon>Magnoliopsida</taxon>
        <taxon>Liliopsida</taxon>
        <taxon>Poales</taxon>
        <taxon>Poaceae</taxon>
        <taxon>PACMAD clade</taxon>
        <taxon>Arundinoideae</taxon>
        <taxon>Arundineae</taxon>
        <taxon>Arundo</taxon>
    </lineage>
</organism>
<proteinExistence type="predicted"/>
<evidence type="ECO:0000313" key="1">
    <source>
        <dbReference type="EMBL" id="JAD67075.1"/>
    </source>
</evidence>
<dbReference type="EMBL" id="GBRH01230820">
    <property type="protein sequence ID" value="JAD67075.1"/>
    <property type="molecule type" value="Transcribed_RNA"/>
</dbReference>